<feature type="non-terminal residue" evidence="2">
    <location>
        <position position="1"/>
    </location>
</feature>
<sequence length="200" mass="23097">FSRQKNPQFHILKAKNDEAHHPIGSCVGTTPIHIVRAHQDINQRRVISMIRRRAATKEYLTAARRIATEMTKSWKRTWTLAQVRRPVNATAAMFSGSGDRRSRHRRLKAGRWRSLPRSTPPPPSSSCFSPFLPSAATRKRALRALASPFGRRSRRTRRDVGLLYTATRTWPGMGRRREGKSDEAEAMPRHRRRRNRVMDV</sequence>
<dbReference type="EMBL" id="HG996469">
    <property type="protein sequence ID" value="CAG1842588.1"/>
    <property type="molecule type" value="Genomic_DNA"/>
</dbReference>
<gene>
    <name evidence="2" type="ORF">GSMUA_123830.1</name>
</gene>
<feature type="region of interest" description="Disordered" evidence="1">
    <location>
        <begin position="94"/>
        <end position="131"/>
    </location>
</feature>
<reference evidence="2" key="1">
    <citation type="submission" date="2021-03" db="EMBL/GenBank/DDBJ databases">
        <authorList>
            <consortium name="Genoscope - CEA"/>
            <person name="William W."/>
        </authorList>
    </citation>
    <scope>NUCLEOTIDE SEQUENCE</scope>
    <source>
        <strain evidence="2">Doubled-haploid Pahang</strain>
    </source>
</reference>
<feature type="compositionally biased region" description="Basic residues" evidence="1">
    <location>
        <begin position="101"/>
        <end position="111"/>
    </location>
</feature>
<organism evidence="2">
    <name type="scientific">Musa acuminata subsp. malaccensis</name>
    <name type="common">Wild banana</name>
    <name type="synonym">Musa malaccensis</name>
    <dbReference type="NCBI Taxonomy" id="214687"/>
    <lineage>
        <taxon>Eukaryota</taxon>
        <taxon>Viridiplantae</taxon>
        <taxon>Streptophyta</taxon>
        <taxon>Embryophyta</taxon>
        <taxon>Tracheophyta</taxon>
        <taxon>Spermatophyta</taxon>
        <taxon>Magnoliopsida</taxon>
        <taxon>Liliopsida</taxon>
        <taxon>Zingiberales</taxon>
        <taxon>Musaceae</taxon>
        <taxon>Musa</taxon>
    </lineage>
</organism>
<dbReference type="AlphaFoldDB" id="A0A8D7A5J3"/>
<evidence type="ECO:0000313" key="2">
    <source>
        <dbReference type="EMBL" id="CAG1842588.1"/>
    </source>
</evidence>
<feature type="compositionally biased region" description="Basic residues" evidence="1">
    <location>
        <begin position="189"/>
        <end position="200"/>
    </location>
</feature>
<proteinExistence type="predicted"/>
<protein>
    <submittedName>
        <fullName evidence="2">(wild Malaysian banana) hypothetical protein</fullName>
    </submittedName>
</protein>
<accession>A0A8D7A5J3</accession>
<name>A0A8D7A5J3_MUSAM</name>
<feature type="region of interest" description="Disordered" evidence="1">
    <location>
        <begin position="172"/>
        <end position="200"/>
    </location>
</feature>
<evidence type="ECO:0000256" key="1">
    <source>
        <dbReference type="SAM" id="MobiDB-lite"/>
    </source>
</evidence>
<feature type="compositionally biased region" description="Basic and acidic residues" evidence="1">
    <location>
        <begin position="175"/>
        <end position="188"/>
    </location>
</feature>